<dbReference type="InterPro" id="IPR004161">
    <property type="entry name" value="EFTu-like_2"/>
</dbReference>
<dbReference type="GO" id="GO:0003924">
    <property type="term" value="F:GTPase activity"/>
    <property type="evidence" value="ECO:0007669"/>
    <property type="project" value="InterPro"/>
</dbReference>
<dbReference type="GO" id="GO:0005737">
    <property type="term" value="C:cytoplasm"/>
    <property type="evidence" value="ECO:0007669"/>
    <property type="project" value="UniProtKB-SubCell"/>
</dbReference>
<evidence type="ECO:0000256" key="3">
    <source>
        <dbReference type="ARBA" id="ARBA00007249"/>
    </source>
</evidence>
<keyword evidence="11" id="KW-0342">GTP-binding</keyword>
<evidence type="ECO:0000256" key="1">
    <source>
        <dbReference type="ARBA" id="ARBA00003982"/>
    </source>
</evidence>
<dbReference type="Pfam" id="PF10536">
    <property type="entry name" value="PMD"/>
    <property type="match status" value="1"/>
</dbReference>
<dbReference type="Proteomes" id="UP000701853">
    <property type="component" value="Chromosome 12"/>
</dbReference>
<evidence type="ECO:0000256" key="10">
    <source>
        <dbReference type="ARBA" id="ARBA00022917"/>
    </source>
</evidence>
<dbReference type="InterPro" id="IPR054696">
    <property type="entry name" value="GTP-eEF1A_C"/>
</dbReference>
<dbReference type="NCBIfam" id="TIGR00483">
    <property type="entry name" value="EF-1_alpha"/>
    <property type="match status" value="1"/>
</dbReference>
<dbReference type="PROSITE" id="PS51722">
    <property type="entry name" value="G_TR_2"/>
    <property type="match status" value="1"/>
</dbReference>
<protein>
    <recommendedName>
        <fullName evidence="12">Tr-type G domain-containing protein</fullName>
    </recommendedName>
</protein>
<evidence type="ECO:0000256" key="11">
    <source>
        <dbReference type="ARBA" id="ARBA00023134"/>
    </source>
</evidence>
<evidence type="ECO:0000259" key="12">
    <source>
        <dbReference type="PROSITE" id="PS51722"/>
    </source>
</evidence>
<evidence type="ECO:0000256" key="2">
    <source>
        <dbReference type="ARBA" id="ARBA00004496"/>
    </source>
</evidence>
<organism evidence="13 14">
    <name type="scientific">Gossypium anomalum</name>
    <dbReference type="NCBI Taxonomy" id="47600"/>
    <lineage>
        <taxon>Eukaryota</taxon>
        <taxon>Viridiplantae</taxon>
        <taxon>Streptophyta</taxon>
        <taxon>Embryophyta</taxon>
        <taxon>Tracheophyta</taxon>
        <taxon>Spermatophyta</taxon>
        <taxon>Magnoliopsida</taxon>
        <taxon>eudicotyledons</taxon>
        <taxon>Gunneridae</taxon>
        <taxon>Pentapetalae</taxon>
        <taxon>rosids</taxon>
        <taxon>malvids</taxon>
        <taxon>Malvales</taxon>
        <taxon>Malvaceae</taxon>
        <taxon>Malvoideae</taxon>
        <taxon>Gossypium</taxon>
    </lineage>
</organism>
<dbReference type="AlphaFoldDB" id="A0A8J5Y4I9"/>
<dbReference type="CDD" id="cd03693">
    <property type="entry name" value="EF1_alpha_II"/>
    <property type="match status" value="1"/>
</dbReference>
<keyword evidence="10" id="KW-0648">Protein biosynthesis</keyword>
<dbReference type="GO" id="GO:0005525">
    <property type="term" value="F:GTP binding"/>
    <property type="evidence" value="ECO:0007669"/>
    <property type="project" value="UniProtKB-KW"/>
</dbReference>
<accession>A0A8J5Y4I9</accession>
<dbReference type="InterPro" id="IPR004539">
    <property type="entry name" value="Transl_elong_EF1A_euk/arc"/>
</dbReference>
<dbReference type="SUPFAM" id="SSF52540">
    <property type="entry name" value="P-loop containing nucleoside triphosphate hydrolases"/>
    <property type="match status" value="1"/>
</dbReference>
<dbReference type="CDD" id="cd03705">
    <property type="entry name" value="EF1_alpha_III"/>
    <property type="match status" value="1"/>
</dbReference>
<keyword evidence="7" id="KW-0547">Nucleotide-binding</keyword>
<dbReference type="InterPro" id="IPR027417">
    <property type="entry name" value="P-loop_NTPase"/>
</dbReference>
<dbReference type="FunFam" id="2.40.30.10:FF:000005">
    <property type="entry name" value="Elongation factor 1-alpha"/>
    <property type="match status" value="1"/>
</dbReference>
<evidence type="ECO:0000313" key="13">
    <source>
        <dbReference type="EMBL" id="KAG8474797.1"/>
    </source>
</evidence>
<keyword evidence="6" id="KW-1017">Isopeptide bond</keyword>
<dbReference type="Pfam" id="PF22594">
    <property type="entry name" value="GTP-eEF1A_C"/>
    <property type="match status" value="1"/>
</dbReference>
<dbReference type="FunFam" id="2.40.30.10:FF:000003">
    <property type="entry name" value="Elongation factor 1-alpha"/>
    <property type="match status" value="1"/>
</dbReference>
<evidence type="ECO:0000256" key="7">
    <source>
        <dbReference type="ARBA" id="ARBA00022741"/>
    </source>
</evidence>
<keyword evidence="9" id="KW-0832">Ubl conjugation</keyword>
<dbReference type="Gene3D" id="3.40.50.300">
    <property type="entry name" value="P-loop containing nucleotide triphosphate hydrolases"/>
    <property type="match status" value="1"/>
</dbReference>
<dbReference type="PRINTS" id="PR00315">
    <property type="entry name" value="ELONGATNFCT"/>
</dbReference>
<dbReference type="Pfam" id="PF03144">
    <property type="entry name" value="GTP_EFTU_D2"/>
    <property type="match status" value="1"/>
</dbReference>
<comment type="caution">
    <text evidence="13">The sequence shown here is derived from an EMBL/GenBank/DDBJ whole genome shotgun (WGS) entry which is preliminary data.</text>
</comment>
<dbReference type="PANTHER" id="PTHR23115">
    <property type="entry name" value="TRANSLATION FACTOR"/>
    <property type="match status" value="1"/>
</dbReference>
<proteinExistence type="inferred from homology"/>
<evidence type="ECO:0000313" key="14">
    <source>
        <dbReference type="Proteomes" id="UP000701853"/>
    </source>
</evidence>
<comment type="similarity">
    <text evidence="3">Belongs to the TRAFAC class translation factor GTPase superfamily. Classic translation factor GTPase family. EF-Tu/EF-1A subfamily.</text>
</comment>
<dbReference type="CDD" id="cd01883">
    <property type="entry name" value="EF1_alpha"/>
    <property type="match status" value="1"/>
</dbReference>
<dbReference type="GO" id="GO:0003746">
    <property type="term" value="F:translation elongation factor activity"/>
    <property type="evidence" value="ECO:0007669"/>
    <property type="project" value="UniProtKB-KW"/>
</dbReference>
<evidence type="ECO:0000256" key="5">
    <source>
        <dbReference type="ARBA" id="ARBA00022490"/>
    </source>
</evidence>
<dbReference type="SUPFAM" id="SSF50447">
    <property type="entry name" value="Translation proteins"/>
    <property type="match status" value="1"/>
</dbReference>
<reference evidence="13 14" key="1">
    <citation type="journal article" date="2021" name="bioRxiv">
        <title>The Gossypium anomalum genome as a resource for cotton improvement and evolutionary analysis of hybrid incompatibility.</title>
        <authorList>
            <person name="Grover C.E."/>
            <person name="Yuan D."/>
            <person name="Arick M.A."/>
            <person name="Miller E.R."/>
            <person name="Hu G."/>
            <person name="Peterson D.G."/>
            <person name="Wendel J.F."/>
            <person name="Udall J.A."/>
        </authorList>
    </citation>
    <scope>NUCLEOTIDE SEQUENCE [LARGE SCALE GENOMIC DNA]</scope>
    <source>
        <strain evidence="13">JFW-Udall</strain>
        <tissue evidence="13">Leaf</tissue>
    </source>
</reference>
<dbReference type="InterPro" id="IPR009001">
    <property type="entry name" value="Transl_elong_EF1A/Init_IF2_C"/>
</dbReference>
<gene>
    <name evidence="13" type="ORF">CXB51_031480</name>
</gene>
<keyword evidence="5" id="KW-0963">Cytoplasm</keyword>
<name>A0A8J5Y4I9_9ROSI</name>
<evidence type="ECO:0000256" key="9">
    <source>
        <dbReference type="ARBA" id="ARBA00022843"/>
    </source>
</evidence>
<comment type="subcellular location">
    <subcellularLocation>
        <location evidence="2">Cytoplasm</location>
    </subcellularLocation>
</comment>
<dbReference type="InterPro" id="IPR009000">
    <property type="entry name" value="Transl_B-barrel_sf"/>
</dbReference>
<dbReference type="SUPFAM" id="SSF50465">
    <property type="entry name" value="EF-Tu/eEF-1alpha/eIF2-gamma C-terminal domain"/>
    <property type="match status" value="1"/>
</dbReference>
<dbReference type="InterPro" id="IPR050100">
    <property type="entry name" value="TRAFAC_GTPase_members"/>
</dbReference>
<evidence type="ECO:0000256" key="8">
    <source>
        <dbReference type="ARBA" id="ARBA00022768"/>
    </source>
</evidence>
<evidence type="ECO:0000256" key="6">
    <source>
        <dbReference type="ARBA" id="ARBA00022499"/>
    </source>
</evidence>
<feature type="domain" description="Tr-type G" evidence="12">
    <location>
        <begin position="5"/>
        <end position="183"/>
    </location>
</feature>
<dbReference type="GO" id="GO:0003729">
    <property type="term" value="F:mRNA binding"/>
    <property type="evidence" value="ECO:0007669"/>
    <property type="project" value="UniProtKB-ARBA"/>
</dbReference>
<sequence length="589" mass="65613">MGKEKVHINIVVIGHVDSGKSTTTGHLIYKLGGIDKRAERERGITIDIALWKFETTKYYCTVIDAPGHRDFIKNMITAGISKDGQTREHALLAFTLGVKQMICCCNKMDATTPKYSKARYDEIVKEVSSYLKKVGYNPEKIPFVPISGFEGDNMIERSTNLDWYKGPTLLEALDQINEPKRPSDKPLRLPLQDVYKIGGIGTVPVGRVETGILKPGMVVTFGPSGLTTEVKSVEMHHEALQEALPGDNVGFNVKNVAVKDLKRGYVASNSKDDPAKEAANFTSQVIIMNHPGQIGNGYAPVLDCHTSHIAVKFAELLTKIDRRSGKELEKEPKFLKNGDAGMIKMVPTKPMVVETFSEYPPLGRFAVRDMRRTVAVGVIKSVEKKDPTGAKVTKSAAKKGKSITGRLVTCFNGSPSSLGYCSQNWVLDRRWRMIVFWRSSYTIYQRAHQMKFVAICNMRDSYMRLVFLRVVNCILQLSARCSKDGDPRHKNFISCCECTITLEDIALQLGLPIDGSVVTGSVVIPGKEDLCEAFLGKVSNKFQGGRIEIRWLQDNFKDLPPKVTNVIKEQYARVFILRLIGGILMLEKS</sequence>
<keyword evidence="4" id="KW-0488">Methylation</keyword>
<dbReference type="InterPro" id="IPR000795">
    <property type="entry name" value="T_Tr_GTP-bd_dom"/>
</dbReference>
<evidence type="ECO:0000256" key="4">
    <source>
        <dbReference type="ARBA" id="ARBA00022481"/>
    </source>
</evidence>
<dbReference type="Gene3D" id="2.40.30.10">
    <property type="entry name" value="Translation factors"/>
    <property type="match status" value="2"/>
</dbReference>
<dbReference type="OrthoDB" id="342024at2759"/>
<keyword evidence="14" id="KW-1185">Reference proteome</keyword>
<comment type="function">
    <text evidence="1">This protein promotes the GTP-dependent binding of aminoacyl-tRNA to the A-site of ribosomes during protein biosynthesis.</text>
</comment>
<dbReference type="EMBL" id="JAHUZN010000012">
    <property type="protein sequence ID" value="KAG8474797.1"/>
    <property type="molecule type" value="Genomic_DNA"/>
</dbReference>
<dbReference type="InterPro" id="IPR019557">
    <property type="entry name" value="AminoTfrase-like_pln_mobile"/>
</dbReference>
<dbReference type="Pfam" id="PF00009">
    <property type="entry name" value="GTP_EFTU"/>
    <property type="match status" value="1"/>
</dbReference>
<keyword evidence="8" id="KW-0251">Elongation factor</keyword>